<dbReference type="RefSeq" id="WP_134743984.1">
    <property type="nucleotide sequence ID" value="NZ_JBFNFK010000020.1"/>
</dbReference>
<evidence type="ECO:0000313" key="9">
    <source>
        <dbReference type="Proteomes" id="UP000297454"/>
    </source>
</evidence>
<evidence type="ECO:0000259" key="7">
    <source>
        <dbReference type="Pfam" id="PF03176"/>
    </source>
</evidence>
<feature type="transmembrane region" description="Helical" evidence="6">
    <location>
        <begin position="300"/>
        <end position="324"/>
    </location>
</feature>
<accession>A0A4R9C2X1</accession>
<keyword evidence="2" id="KW-1003">Cell membrane</keyword>
<dbReference type="Pfam" id="PF03176">
    <property type="entry name" value="MMPL"/>
    <property type="match status" value="2"/>
</dbReference>
<feature type="transmembrane region" description="Helical" evidence="6">
    <location>
        <begin position="265"/>
        <end position="288"/>
    </location>
</feature>
<feature type="transmembrane region" description="Helical" evidence="6">
    <location>
        <begin position="539"/>
        <end position="559"/>
    </location>
</feature>
<comment type="caution">
    <text evidence="8">The sequence shown here is derived from an EMBL/GenBank/DDBJ whole genome shotgun (WGS) entry which is preliminary data.</text>
</comment>
<feature type="transmembrane region" description="Helical" evidence="6">
    <location>
        <begin position="197"/>
        <end position="217"/>
    </location>
</feature>
<comment type="subcellular location">
    <subcellularLocation>
        <location evidence="1">Cell membrane</location>
        <topology evidence="1">Multi-pass membrane protein</topology>
    </subcellularLocation>
</comment>
<proteinExistence type="predicted"/>
<feature type="domain" description="Membrane transport protein MMPL" evidence="7">
    <location>
        <begin position="425"/>
        <end position="664"/>
    </location>
</feature>
<evidence type="ECO:0000256" key="5">
    <source>
        <dbReference type="ARBA" id="ARBA00023136"/>
    </source>
</evidence>
<dbReference type="InterPro" id="IPR004869">
    <property type="entry name" value="MMPL_dom"/>
</dbReference>
<evidence type="ECO:0000256" key="4">
    <source>
        <dbReference type="ARBA" id="ARBA00022989"/>
    </source>
</evidence>
<feature type="transmembrane region" description="Helical" evidence="6">
    <location>
        <begin position="345"/>
        <end position="366"/>
    </location>
</feature>
<reference evidence="8 9" key="1">
    <citation type="submission" date="2019-01" db="EMBL/GenBank/DDBJ databases">
        <title>Draft Genome Sequences of Helcococcus ovis Strains Isolated from the Uterus and Vagina of Dairy Cows with Metritis.</title>
        <authorList>
            <person name="Cunha F."/>
            <person name="Jeon S.J."/>
            <person name="Kutzer P."/>
            <person name="Galvao K.N."/>
        </authorList>
    </citation>
    <scope>NUCLEOTIDE SEQUENCE [LARGE SCALE GENOMIC DNA]</scope>
    <source>
        <strain evidence="8 9">KG-37</strain>
    </source>
</reference>
<keyword evidence="3 6" id="KW-0812">Transmembrane</keyword>
<dbReference type="InterPro" id="IPR050545">
    <property type="entry name" value="Mycobact_MmpL"/>
</dbReference>
<dbReference type="PANTHER" id="PTHR33406:SF13">
    <property type="entry name" value="MEMBRANE PROTEIN YDFJ"/>
    <property type="match status" value="1"/>
</dbReference>
<protein>
    <submittedName>
        <fullName evidence="8">RND family transporter</fullName>
    </submittedName>
</protein>
<dbReference type="Proteomes" id="UP000297454">
    <property type="component" value="Unassembled WGS sequence"/>
</dbReference>
<evidence type="ECO:0000256" key="1">
    <source>
        <dbReference type="ARBA" id="ARBA00004651"/>
    </source>
</evidence>
<keyword evidence="4 6" id="KW-1133">Transmembrane helix</keyword>
<feature type="transmembrane region" description="Helical" evidence="6">
    <location>
        <begin position="649"/>
        <end position="670"/>
    </location>
</feature>
<keyword evidence="9" id="KW-1185">Reference proteome</keyword>
<dbReference type="SUPFAM" id="SSF82866">
    <property type="entry name" value="Multidrug efflux transporter AcrB transmembrane domain"/>
    <property type="match status" value="2"/>
</dbReference>
<gene>
    <name evidence="8" type="ORF">EQF91_00825</name>
</gene>
<evidence type="ECO:0000256" key="3">
    <source>
        <dbReference type="ARBA" id="ARBA00022692"/>
    </source>
</evidence>
<evidence type="ECO:0000256" key="6">
    <source>
        <dbReference type="SAM" id="Phobius"/>
    </source>
</evidence>
<evidence type="ECO:0000313" key="8">
    <source>
        <dbReference type="EMBL" id="TFF67495.1"/>
    </source>
</evidence>
<dbReference type="EMBL" id="SCFR01000002">
    <property type="protein sequence ID" value="TFF67495.1"/>
    <property type="molecule type" value="Genomic_DNA"/>
</dbReference>
<feature type="transmembrane region" description="Helical" evidence="6">
    <location>
        <begin position="171"/>
        <end position="190"/>
    </location>
</feature>
<dbReference type="Gene3D" id="1.20.1640.10">
    <property type="entry name" value="Multidrug efflux transporter AcrB transmembrane domain"/>
    <property type="match status" value="2"/>
</dbReference>
<evidence type="ECO:0000256" key="2">
    <source>
        <dbReference type="ARBA" id="ARBA00022475"/>
    </source>
</evidence>
<feature type="transmembrane region" description="Helical" evidence="6">
    <location>
        <begin position="565"/>
        <end position="589"/>
    </location>
</feature>
<dbReference type="GO" id="GO:0005886">
    <property type="term" value="C:plasma membrane"/>
    <property type="evidence" value="ECO:0007669"/>
    <property type="project" value="UniProtKB-SubCell"/>
</dbReference>
<feature type="transmembrane region" description="Helical" evidence="6">
    <location>
        <begin position="12"/>
        <end position="33"/>
    </location>
</feature>
<feature type="transmembrane region" description="Helical" evidence="6">
    <location>
        <begin position="515"/>
        <end position="532"/>
    </location>
</feature>
<keyword evidence="5 6" id="KW-0472">Membrane</keyword>
<sequence length="681" mass="76478">MKKITKILIKKNKIVILIFSVITIVMAIMALGVKINFSLSKYLPNNSNSVISMNEMTKEYVEPIPNLRVMLKNVTVKEVLEYKNKLINLPEVKLVIWLDKFENTSKPIELMDKNLLDKYYKDGNALLQVSVKSNNSKESLDKIKSLLKFDTSYDGELVSESAAQNSTKDEISKITLFVLPASLLILLLAVKSWFEPIIIMIAIGVAIIINMGTNIFLREVSFITQAVSGILQFAVSLDYGVFLLHEFKHQKTLVKDADIALENAVVKSSSAVISSALTTIFGFIVLVFMKFGIGIDLGLVLAKGVIFSLISVIFLLPALIKLFSKLIDKTQHRDFLPNFKGLSKFVLNLKWIIIFIILIVPIAFVGQQKNDFTYGMGEYREDSIEGKDQKSIEKYFGKDVPIVLLVPNGEISKELKMIDELKELKLIKNVQSYTEYVGNAIPLKIPPEVQIKSLISKNYSRIILNTTSENEGEKAFNFIDKIKKIANKYYSNYEILGKSVVLQDMSKIIKKDNSLVNLLAIVSVAMVILINFKSLILPIILVFTIEASIWINLSIPYFTNTKLSFIGYLVISSIQLGATVDYAILYTNNYLENRKKMNKKESLIKAGQKVYGSIIPPALILITSGYVLSLISSIGLVSELGKVLGRGGIFSLTLVIFLLPILLYFFDFIIEKTTLNANFRK</sequence>
<name>A0A4R9C2X1_9FIRM</name>
<feature type="domain" description="Membrane transport protein MMPL" evidence="7">
    <location>
        <begin position="135"/>
        <end position="326"/>
    </location>
</feature>
<organism evidence="8 9">
    <name type="scientific">Helcococcus ovis</name>
    <dbReference type="NCBI Taxonomy" id="72026"/>
    <lineage>
        <taxon>Bacteria</taxon>
        <taxon>Bacillati</taxon>
        <taxon>Bacillota</taxon>
        <taxon>Tissierellia</taxon>
        <taxon>Tissierellales</taxon>
        <taxon>Peptoniphilaceae</taxon>
        <taxon>Helcococcus</taxon>
    </lineage>
</organism>
<dbReference type="AlphaFoldDB" id="A0A4R9C2X1"/>
<feature type="transmembrane region" description="Helical" evidence="6">
    <location>
        <begin position="223"/>
        <end position="244"/>
    </location>
</feature>
<feature type="transmembrane region" description="Helical" evidence="6">
    <location>
        <begin position="610"/>
        <end position="637"/>
    </location>
</feature>
<dbReference type="PANTHER" id="PTHR33406">
    <property type="entry name" value="MEMBRANE PROTEIN MJ1562-RELATED"/>
    <property type="match status" value="1"/>
</dbReference>